<comment type="caution">
    <text evidence="5">The sequence shown here is derived from an EMBL/GenBank/DDBJ whole genome shotgun (WGS) entry which is preliminary data.</text>
</comment>
<evidence type="ECO:0000256" key="3">
    <source>
        <dbReference type="ARBA" id="ARBA00023180"/>
    </source>
</evidence>
<proteinExistence type="predicted"/>
<dbReference type="PANTHER" id="PTHR10680:SF38">
    <property type="entry name" value="BLL1368 PROTEIN"/>
    <property type="match status" value="1"/>
</dbReference>
<keyword evidence="6" id="KW-1185">Reference proteome</keyword>
<keyword evidence="1" id="KW-0732">Signal</keyword>
<evidence type="ECO:0000313" key="5">
    <source>
        <dbReference type="EMBL" id="MDN3689198.1"/>
    </source>
</evidence>
<name>A0ABT8C8S3_9BACT</name>
<evidence type="ECO:0000256" key="4">
    <source>
        <dbReference type="PROSITE-ProRule" id="PRU00504"/>
    </source>
</evidence>
<feature type="repeat" description="NHL" evidence="4">
    <location>
        <begin position="215"/>
        <end position="254"/>
    </location>
</feature>
<dbReference type="Proteomes" id="UP001236663">
    <property type="component" value="Unassembled WGS sequence"/>
</dbReference>
<reference evidence="6" key="1">
    <citation type="journal article" date="2019" name="Int. J. Syst. Evol. Microbiol.">
        <title>The Global Catalogue of Microorganisms (GCM) 10K type strain sequencing project: providing services to taxonomists for standard genome sequencing and annotation.</title>
        <authorList>
            <consortium name="The Broad Institute Genomics Platform"/>
            <consortium name="The Broad Institute Genome Sequencing Center for Infectious Disease"/>
            <person name="Wu L."/>
            <person name="Ma J."/>
        </authorList>
    </citation>
    <scope>NUCLEOTIDE SEQUENCE [LARGE SCALE GENOMIC DNA]</scope>
    <source>
        <strain evidence="6">CECT 7706</strain>
    </source>
</reference>
<organism evidence="5 6">
    <name type="scientific">Cyclobacterium jeungdonense</name>
    <dbReference type="NCBI Taxonomy" id="708087"/>
    <lineage>
        <taxon>Bacteria</taxon>
        <taxon>Pseudomonadati</taxon>
        <taxon>Bacteroidota</taxon>
        <taxon>Cytophagia</taxon>
        <taxon>Cytophagales</taxon>
        <taxon>Cyclobacteriaceae</taxon>
        <taxon>Cyclobacterium</taxon>
    </lineage>
</organism>
<dbReference type="Pfam" id="PF01436">
    <property type="entry name" value="NHL"/>
    <property type="match status" value="2"/>
</dbReference>
<dbReference type="InterPro" id="IPR011042">
    <property type="entry name" value="6-blade_b-propeller_TolB-like"/>
</dbReference>
<gene>
    <name evidence="5" type="ORF">QWZ15_15275</name>
</gene>
<protein>
    <submittedName>
        <fullName evidence="5">Peptidyl-alpha-hydroxyglycine alpha-amidating lyase family protein</fullName>
    </submittedName>
</protein>
<dbReference type="Gene3D" id="2.120.10.30">
    <property type="entry name" value="TolB, C-terminal domain"/>
    <property type="match status" value="1"/>
</dbReference>
<accession>A0ABT8C8S3</accession>
<dbReference type="RefSeq" id="WP_163387503.1">
    <property type="nucleotide sequence ID" value="NZ_JAUFQS010000020.1"/>
</dbReference>
<dbReference type="GO" id="GO:0016829">
    <property type="term" value="F:lyase activity"/>
    <property type="evidence" value="ECO:0007669"/>
    <property type="project" value="UniProtKB-KW"/>
</dbReference>
<dbReference type="PANTHER" id="PTHR10680">
    <property type="entry name" value="PEPTIDYL-GLYCINE ALPHA-AMIDATING MONOOXYGENASE"/>
    <property type="match status" value="1"/>
</dbReference>
<dbReference type="PROSITE" id="PS51125">
    <property type="entry name" value="NHL"/>
    <property type="match status" value="2"/>
</dbReference>
<evidence type="ECO:0000256" key="1">
    <source>
        <dbReference type="ARBA" id="ARBA00022729"/>
    </source>
</evidence>
<dbReference type="SUPFAM" id="SSF63825">
    <property type="entry name" value="YWTD domain"/>
    <property type="match status" value="1"/>
</dbReference>
<dbReference type="CDD" id="cd14958">
    <property type="entry name" value="NHL_PAL_like"/>
    <property type="match status" value="1"/>
</dbReference>
<keyword evidence="5" id="KW-0456">Lyase</keyword>
<feature type="repeat" description="NHL" evidence="4">
    <location>
        <begin position="160"/>
        <end position="207"/>
    </location>
</feature>
<evidence type="ECO:0000256" key="2">
    <source>
        <dbReference type="ARBA" id="ARBA00022737"/>
    </source>
</evidence>
<sequence>MKNSNFKTLTKRLIQKIVFFILLFTGAQSFGQTYPNPYRTVENWAKLPNGRTMGAVGKVTIDPDGEHIWAVIRCDATEPERFGDECLDSDLDPIIKFDQEGNVVESFGGGMFIWPHGIDVDNDGNVWVTEAVSDNRIPEGDKRGHQVIKFNPKGEVLMVLGNPGVPGNNEYEFNSPSDVVVADNGDIFIADGHGENTNNRIMKYSSDGTFIKSWGKTGYGPGEFKSLHGLDIDLRGRIFIADRGNNRLQVFDQEGNFIAQWTQFGKPSGVFFDEHDNIFVSDSESDNVQNPGWEMGIRIGDAHMGWVHYFIMLPTGDPRVKTTNGAEFVAVDKYGNLYGGEPGPRKLQKYVRVRP</sequence>
<dbReference type="InterPro" id="IPR001258">
    <property type="entry name" value="NHL_repeat"/>
</dbReference>
<dbReference type="EMBL" id="JAUFQS010000020">
    <property type="protein sequence ID" value="MDN3689198.1"/>
    <property type="molecule type" value="Genomic_DNA"/>
</dbReference>
<keyword evidence="3" id="KW-0325">Glycoprotein</keyword>
<keyword evidence="2" id="KW-0677">Repeat</keyword>
<evidence type="ECO:0000313" key="6">
    <source>
        <dbReference type="Proteomes" id="UP001236663"/>
    </source>
</evidence>